<dbReference type="EMBL" id="KY684084">
    <property type="protein sequence ID" value="ARF09290.1"/>
    <property type="molecule type" value="Genomic_DNA"/>
</dbReference>
<dbReference type="InterPro" id="IPR003593">
    <property type="entry name" value="AAA+_ATPase"/>
</dbReference>
<dbReference type="PANTHER" id="PTHR23070">
    <property type="entry name" value="BCS1 AAA-TYPE ATPASE"/>
    <property type="match status" value="1"/>
</dbReference>
<sequence>MDQFKDIIKTSIPVFIMTMNRGDGTSNIYTQLLPVMGIPLIILLLEKLFDNFWNIVHKAKKKFFKLNKELVTVTYYEKIFGKLIDEPDEYNRFYGMVMNFLVENYVDKIFELCNETIYYVDDSYGFNGRSYSQRDAVKKIPSNTEFSIIIDNYKYFINHSVQNINKVDAKTKNGEIRSITYEKNFFEVRAVNYDAIKLFENKVNIYISEKHPKLNKFTLTKNNHEFNDDSATSKECSYTIKTKKNWENIFLTKNDEKIIRDEIMQFIDSEKQYEIDGIPWKKGYMLHGEPGCGKTSLVYAIGWMTQRHIHTIDMSTIKTNRQFTTIISNIGSRPSIILFDEIDSHEISHDRKLLEKKKEREWKEEQEYKKIYKSFYSKQLQNFNLNDCLPNDDKQSDNDKKDTEKKDAIDKLLLSDNKKTLHDAFTLDTFLSFLDGYTSLHGCILIMTTNRINMLDPAIIRPGRIDHIIELKKCDSYQFNSMFKFFTGKNVPKDFVFEENKYTTSYLINTIIVPNKNNPEIILNKLKSQ</sequence>
<dbReference type="SMART" id="SM00382">
    <property type="entry name" value="AAA"/>
    <property type="match status" value="1"/>
</dbReference>
<dbReference type="Gene3D" id="3.40.50.300">
    <property type="entry name" value="P-loop containing nucleotide triphosphate hydrolases"/>
    <property type="match status" value="1"/>
</dbReference>
<dbReference type="InterPro" id="IPR003959">
    <property type="entry name" value="ATPase_AAA_core"/>
</dbReference>
<protein>
    <submittedName>
        <fullName evidence="3">AAA family ATPase</fullName>
    </submittedName>
</protein>
<name>A0A1V0SC37_9VIRU</name>
<evidence type="ECO:0000256" key="1">
    <source>
        <dbReference type="ARBA" id="ARBA00007448"/>
    </source>
</evidence>
<dbReference type="GO" id="GO:0016887">
    <property type="term" value="F:ATP hydrolysis activity"/>
    <property type="evidence" value="ECO:0007669"/>
    <property type="project" value="InterPro"/>
</dbReference>
<dbReference type="GO" id="GO:0005524">
    <property type="term" value="F:ATP binding"/>
    <property type="evidence" value="ECO:0007669"/>
    <property type="project" value="InterPro"/>
</dbReference>
<dbReference type="Pfam" id="PF00004">
    <property type="entry name" value="AAA"/>
    <property type="match status" value="2"/>
</dbReference>
<dbReference type="SUPFAM" id="SSF52540">
    <property type="entry name" value="P-loop containing nucleoside triphosphate hydrolases"/>
    <property type="match status" value="1"/>
</dbReference>
<evidence type="ECO:0000313" key="3">
    <source>
        <dbReference type="EMBL" id="ARF09290.1"/>
    </source>
</evidence>
<organism evidence="3">
    <name type="scientific">Catovirus CTV1</name>
    <dbReference type="NCBI Taxonomy" id="1977631"/>
    <lineage>
        <taxon>Viruses</taxon>
        <taxon>Varidnaviria</taxon>
        <taxon>Bamfordvirae</taxon>
        <taxon>Nucleocytoviricota</taxon>
        <taxon>Megaviricetes</taxon>
        <taxon>Imitervirales</taxon>
        <taxon>Mimiviridae</taxon>
        <taxon>Klosneuvirinae</taxon>
        <taxon>Catovirus</taxon>
    </lineage>
</organism>
<proteinExistence type="inferred from homology"/>
<comment type="similarity">
    <text evidence="1">Belongs to the AAA ATPase family. BCS1 subfamily.</text>
</comment>
<feature type="domain" description="AAA+ ATPase" evidence="2">
    <location>
        <begin position="280"/>
        <end position="475"/>
    </location>
</feature>
<dbReference type="InterPro" id="IPR050747">
    <property type="entry name" value="Mitochondrial_chaperone_BCS1"/>
</dbReference>
<dbReference type="InterPro" id="IPR027417">
    <property type="entry name" value="P-loop_NTPase"/>
</dbReference>
<gene>
    <name evidence="3" type="ORF">Catovirus_2_239</name>
</gene>
<accession>A0A1V0SC37</accession>
<reference evidence="3" key="1">
    <citation type="journal article" date="2017" name="Science">
        <title>Giant viruses with an expanded complement of translation system components.</title>
        <authorList>
            <person name="Schulz F."/>
            <person name="Yutin N."/>
            <person name="Ivanova N.N."/>
            <person name="Ortega D.R."/>
            <person name="Lee T.K."/>
            <person name="Vierheilig J."/>
            <person name="Daims H."/>
            <person name="Horn M."/>
            <person name="Wagner M."/>
            <person name="Jensen G.J."/>
            <person name="Kyrpides N.C."/>
            <person name="Koonin E.V."/>
            <person name="Woyke T."/>
        </authorList>
    </citation>
    <scope>NUCLEOTIDE SEQUENCE</scope>
    <source>
        <strain evidence="3">CTV1</strain>
    </source>
</reference>
<evidence type="ECO:0000259" key="2">
    <source>
        <dbReference type="SMART" id="SM00382"/>
    </source>
</evidence>